<evidence type="ECO:0000313" key="17">
    <source>
        <dbReference type="RefSeq" id="XP_018334340.1"/>
    </source>
</evidence>
<protein>
    <recommendedName>
        <fullName evidence="12">DNA polymerase</fullName>
        <ecNumber evidence="12">2.7.7.7</ecNumber>
    </recommendedName>
</protein>
<keyword evidence="7" id="KW-0863">Zinc-finger</keyword>
<keyword evidence="11" id="KW-0539">Nucleus</keyword>
<comment type="subcellular location">
    <subcellularLocation>
        <location evidence="1">Nucleus</location>
    </subcellularLocation>
</comment>
<dbReference type="GO" id="GO:0005658">
    <property type="term" value="C:alpha DNA polymerase:primase complex"/>
    <property type="evidence" value="ECO:0007669"/>
    <property type="project" value="TreeGrafter"/>
</dbReference>
<dbReference type="Gene3D" id="3.30.70.2820">
    <property type="match status" value="1"/>
</dbReference>
<evidence type="ECO:0000256" key="10">
    <source>
        <dbReference type="ARBA" id="ARBA00023125"/>
    </source>
</evidence>
<dbReference type="CDD" id="cd05776">
    <property type="entry name" value="DNA_polB_alpha_exo"/>
    <property type="match status" value="1"/>
</dbReference>
<dbReference type="Gene3D" id="1.10.3200.20">
    <property type="entry name" value="DNA Polymerase alpha, zinc finger"/>
    <property type="match status" value="1"/>
</dbReference>
<dbReference type="InterPro" id="IPR006134">
    <property type="entry name" value="DNA-dir_DNA_pol_B_multi_dom"/>
</dbReference>
<dbReference type="STRING" id="224129.A0A1W4XPM1"/>
<evidence type="ECO:0000256" key="1">
    <source>
        <dbReference type="ARBA" id="ARBA00004123"/>
    </source>
</evidence>
<dbReference type="Pfam" id="PF08996">
    <property type="entry name" value="zf-DNA_Pol"/>
    <property type="match status" value="1"/>
</dbReference>
<dbReference type="GO" id="GO:0006272">
    <property type="term" value="P:leading strand elongation"/>
    <property type="evidence" value="ECO:0007669"/>
    <property type="project" value="TreeGrafter"/>
</dbReference>
<dbReference type="InterPro" id="IPR045846">
    <property type="entry name" value="POLBc_alpha"/>
</dbReference>
<feature type="domain" description="DNA-directed DNA polymerase family B multifunctional" evidence="13">
    <location>
        <begin position="452"/>
        <end position="877"/>
    </location>
</feature>
<dbReference type="AlphaFoldDB" id="A0A1W4XPM1"/>
<dbReference type="FunCoup" id="A0A1W4XPM1">
    <property type="interactions" value="1675"/>
</dbReference>
<dbReference type="InterPro" id="IPR038256">
    <property type="entry name" value="Pol_alpha_znc_sf"/>
</dbReference>
<dbReference type="InterPro" id="IPR043502">
    <property type="entry name" value="DNA/RNA_pol_sf"/>
</dbReference>
<dbReference type="Gene3D" id="3.90.1600.10">
    <property type="entry name" value="Palm domain of DNA polymerase"/>
    <property type="match status" value="1"/>
</dbReference>
<keyword evidence="16" id="KW-1185">Reference proteome</keyword>
<dbReference type="InterPro" id="IPR036397">
    <property type="entry name" value="RNaseH_sf"/>
</dbReference>
<dbReference type="Gene3D" id="2.40.50.730">
    <property type="match status" value="1"/>
</dbReference>
<keyword evidence="8" id="KW-0862">Zinc</keyword>
<dbReference type="FunFam" id="3.30.70.2820:FF:000001">
    <property type="entry name" value="DNA polymerase"/>
    <property type="match status" value="1"/>
</dbReference>
<evidence type="ECO:0000256" key="12">
    <source>
        <dbReference type="RuleBase" id="RU000442"/>
    </source>
</evidence>
<feature type="domain" description="DNA-directed DNA polymerase family B exonuclease" evidence="14">
    <location>
        <begin position="150"/>
        <end position="383"/>
    </location>
</feature>
<dbReference type="PROSITE" id="PS00116">
    <property type="entry name" value="DNA_POLYMERASE_B"/>
    <property type="match status" value="1"/>
</dbReference>
<dbReference type="GO" id="GO:0000166">
    <property type="term" value="F:nucleotide binding"/>
    <property type="evidence" value="ECO:0007669"/>
    <property type="project" value="InterPro"/>
</dbReference>
<dbReference type="GO" id="GO:0003697">
    <property type="term" value="F:single-stranded DNA binding"/>
    <property type="evidence" value="ECO:0007669"/>
    <property type="project" value="TreeGrafter"/>
</dbReference>
<evidence type="ECO:0000256" key="2">
    <source>
        <dbReference type="ARBA" id="ARBA00005755"/>
    </source>
</evidence>
<evidence type="ECO:0000313" key="16">
    <source>
        <dbReference type="Proteomes" id="UP000192223"/>
    </source>
</evidence>
<dbReference type="PANTHER" id="PTHR45861">
    <property type="entry name" value="DNA POLYMERASE ALPHA CATALYTIC SUBUNIT"/>
    <property type="match status" value="1"/>
</dbReference>
<evidence type="ECO:0000256" key="11">
    <source>
        <dbReference type="ARBA" id="ARBA00023242"/>
    </source>
</evidence>
<dbReference type="GeneID" id="108743308"/>
<keyword evidence="10 12" id="KW-0238">DNA-binding</keyword>
<keyword evidence="4 12" id="KW-0548">Nucleotidyltransferase</keyword>
<dbReference type="EC" id="2.7.7.7" evidence="12"/>
<dbReference type="FunFam" id="1.10.132.60:FF:000004">
    <property type="entry name" value="DNA polymerase"/>
    <property type="match status" value="1"/>
</dbReference>
<dbReference type="SMART" id="SM00486">
    <property type="entry name" value="POLBc"/>
    <property type="match status" value="1"/>
</dbReference>
<dbReference type="InterPro" id="IPR006133">
    <property type="entry name" value="DNA-dir_DNA_pol_B_exonuc"/>
</dbReference>
<evidence type="ECO:0000259" key="15">
    <source>
        <dbReference type="Pfam" id="PF08996"/>
    </source>
</evidence>
<dbReference type="PANTHER" id="PTHR45861:SF1">
    <property type="entry name" value="DNA POLYMERASE ALPHA CATALYTIC SUBUNIT"/>
    <property type="match status" value="1"/>
</dbReference>
<evidence type="ECO:0000259" key="13">
    <source>
        <dbReference type="Pfam" id="PF00136"/>
    </source>
</evidence>
<reference evidence="17" key="1">
    <citation type="submission" date="2025-08" db="UniProtKB">
        <authorList>
            <consortium name="RefSeq"/>
        </authorList>
    </citation>
    <scope>IDENTIFICATION</scope>
    <source>
        <tissue evidence="17">Entire body</tissue>
    </source>
</reference>
<evidence type="ECO:0000256" key="8">
    <source>
        <dbReference type="ARBA" id="ARBA00022833"/>
    </source>
</evidence>
<evidence type="ECO:0000256" key="5">
    <source>
        <dbReference type="ARBA" id="ARBA00022705"/>
    </source>
</evidence>
<keyword evidence="6" id="KW-0479">Metal-binding</keyword>
<dbReference type="Gene3D" id="1.10.132.60">
    <property type="entry name" value="DNA polymerase family B, C-terminal domain"/>
    <property type="match status" value="1"/>
</dbReference>
<feature type="domain" description="Zinc finger DNA-directed DNA polymerase family B alpha" evidence="15">
    <location>
        <begin position="913"/>
        <end position="1045"/>
    </location>
</feature>
<proteinExistence type="inferred from homology"/>
<evidence type="ECO:0000259" key="14">
    <source>
        <dbReference type="Pfam" id="PF03104"/>
    </source>
</evidence>
<dbReference type="SUPFAM" id="SSF53098">
    <property type="entry name" value="Ribonuclease H-like"/>
    <property type="match status" value="1"/>
</dbReference>
<evidence type="ECO:0000256" key="9">
    <source>
        <dbReference type="ARBA" id="ARBA00022932"/>
    </source>
</evidence>
<dbReference type="InterPro" id="IPR017964">
    <property type="entry name" value="DNA-dir_DNA_pol_B_CS"/>
</dbReference>
<dbReference type="GO" id="GO:0008270">
    <property type="term" value="F:zinc ion binding"/>
    <property type="evidence" value="ECO:0007669"/>
    <property type="project" value="UniProtKB-KW"/>
</dbReference>
<dbReference type="InterPro" id="IPR042087">
    <property type="entry name" value="DNA_pol_B_thumb"/>
</dbReference>
<dbReference type="InterPro" id="IPR015088">
    <property type="entry name" value="Znf_DNA-dir_DNA_pol_B_alpha"/>
</dbReference>
<dbReference type="GO" id="GO:0003688">
    <property type="term" value="F:DNA replication origin binding"/>
    <property type="evidence" value="ECO:0007669"/>
    <property type="project" value="TreeGrafter"/>
</dbReference>
<dbReference type="InterPro" id="IPR006172">
    <property type="entry name" value="DNA-dir_DNA_pol_B"/>
</dbReference>
<dbReference type="OrthoDB" id="6755010at2759"/>
<name>A0A1W4XPM1_AGRPL</name>
<dbReference type="Pfam" id="PF03104">
    <property type="entry name" value="DNA_pol_B_exo1"/>
    <property type="match status" value="1"/>
</dbReference>
<dbReference type="Pfam" id="PF00136">
    <property type="entry name" value="DNA_pol_B"/>
    <property type="match status" value="1"/>
</dbReference>
<dbReference type="GO" id="GO:1902975">
    <property type="term" value="P:mitotic DNA replication initiation"/>
    <property type="evidence" value="ECO:0007669"/>
    <property type="project" value="InterPro"/>
</dbReference>
<organism evidence="16 17">
    <name type="scientific">Agrilus planipennis</name>
    <name type="common">Emerald ash borer</name>
    <name type="synonym">Agrilus marcopoli</name>
    <dbReference type="NCBI Taxonomy" id="224129"/>
    <lineage>
        <taxon>Eukaryota</taxon>
        <taxon>Metazoa</taxon>
        <taxon>Ecdysozoa</taxon>
        <taxon>Arthropoda</taxon>
        <taxon>Hexapoda</taxon>
        <taxon>Insecta</taxon>
        <taxon>Pterygota</taxon>
        <taxon>Neoptera</taxon>
        <taxon>Endopterygota</taxon>
        <taxon>Coleoptera</taxon>
        <taxon>Polyphaga</taxon>
        <taxon>Elateriformia</taxon>
        <taxon>Buprestoidea</taxon>
        <taxon>Buprestidae</taxon>
        <taxon>Agrilinae</taxon>
        <taxon>Agrilus</taxon>
    </lineage>
</organism>
<dbReference type="GO" id="GO:0006273">
    <property type="term" value="P:lagging strand elongation"/>
    <property type="evidence" value="ECO:0007669"/>
    <property type="project" value="TreeGrafter"/>
</dbReference>
<keyword evidence="5 12" id="KW-0235">DNA replication</keyword>
<dbReference type="InParanoid" id="A0A1W4XPM1"/>
<dbReference type="Proteomes" id="UP000192223">
    <property type="component" value="Unplaced"/>
</dbReference>
<dbReference type="InterPro" id="IPR012337">
    <property type="entry name" value="RNaseH-like_sf"/>
</dbReference>
<dbReference type="InterPro" id="IPR023211">
    <property type="entry name" value="DNA_pol_palm_dom_sf"/>
</dbReference>
<evidence type="ECO:0000256" key="3">
    <source>
        <dbReference type="ARBA" id="ARBA00022679"/>
    </source>
</evidence>
<evidence type="ECO:0000256" key="6">
    <source>
        <dbReference type="ARBA" id="ARBA00022723"/>
    </source>
</evidence>
<dbReference type="PRINTS" id="PR00106">
    <property type="entry name" value="DNAPOLB"/>
</dbReference>
<evidence type="ECO:0000256" key="4">
    <source>
        <dbReference type="ARBA" id="ARBA00022695"/>
    </source>
</evidence>
<dbReference type="KEGG" id="apln:108743308"/>
<keyword evidence="3 12" id="KW-0808">Transferase</keyword>
<comment type="catalytic activity">
    <reaction evidence="12">
        <text>DNA(n) + a 2'-deoxyribonucleoside 5'-triphosphate = DNA(n+1) + diphosphate</text>
        <dbReference type="Rhea" id="RHEA:22508"/>
        <dbReference type="Rhea" id="RHEA-COMP:17339"/>
        <dbReference type="Rhea" id="RHEA-COMP:17340"/>
        <dbReference type="ChEBI" id="CHEBI:33019"/>
        <dbReference type="ChEBI" id="CHEBI:61560"/>
        <dbReference type="ChEBI" id="CHEBI:173112"/>
        <dbReference type="EC" id="2.7.7.7"/>
    </reaction>
</comment>
<dbReference type="RefSeq" id="XP_018334340.1">
    <property type="nucleotide sequence ID" value="XM_018478838.2"/>
</dbReference>
<dbReference type="CDD" id="cd05532">
    <property type="entry name" value="POLBc_alpha"/>
    <property type="match status" value="1"/>
</dbReference>
<gene>
    <name evidence="17" type="primary">LOC108743308</name>
</gene>
<dbReference type="Gene3D" id="1.10.287.690">
    <property type="entry name" value="Helix hairpin bin"/>
    <property type="match status" value="1"/>
</dbReference>
<comment type="similarity">
    <text evidence="2 12">Belongs to the DNA polymerase type-B family.</text>
</comment>
<keyword evidence="9 12" id="KW-0239">DNA-directed DNA polymerase</keyword>
<dbReference type="Gene3D" id="3.30.420.10">
    <property type="entry name" value="Ribonuclease H-like superfamily/Ribonuclease H"/>
    <property type="match status" value="1"/>
</dbReference>
<evidence type="ECO:0000256" key="7">
    <source>
        <dbReference type="ARBA" id="ARBA00022771"/>
    </source>
</evidence>
<accession>A0A1W4XPM1</accession>
<dbReference type="SUPFAM" id="SSF56672">
    <property type="entry name" value="DNA/RNA polymerases"/>
    <property type="match status" value="1"/>
</dbReference>
<dbReference type="NCBIfam" id="TIGR00592">
    <property type="entry name" value="pol2"/>
    <property type="match status" value="1"/>
</dbReference>
<sequence>MKESGGNNVSMLPLVLNEDGKKIFRFYWWDGFEDKNRPGLVLLFGKVYSEESSSYISCCVSLTEMHRKIYLLPRPRHKETQKEITLVDVNQEFNDTISKELNISSFRSKEVLKNYCFDPEVPAKSKYLEVRYSAKYPALDSKRSGKTFSRVFGTNSSFLEIFLLECKIKGPCWLDVTNPELVPNRMSWCKFEVNCKMSDISVAKNSNDIPPPPLVVAAINMKTVVSPKHFRDEIVVISCYVNNEYYVNKQAPNVPFQKHFCALTTPEGQMFPIDFYENVQNYKDTKIQKLDSERSLINYFINQFSKLDPDLIVGHDLLGYQITILCQRLLEHRVNTFSKFSRIKRNILYKEKNEQLLFTGRLVCDIKVSAKELIKSRSFDLLTLSENVLKINENERVEIDPTDIPKYYEDYSNLLKLVSVAMQDTLFILNIMYELNVIPLTLEITNITGNLLSRTLMGGRSERNEFLLLHAFYENDYIVPDKYELTKNKYEIERVRFGKKPAYSGGLVLDPKVGFYDRLILLMDFSSLYPSIIQEYNICFTTVLDTQGEDVVLPDKQLPPGILPKEIRKLVESRREVKKLLNNLDISNNLRVQYSIREKALKLTANSIYGYLGFSNSRFYAKKLAALITYKGREILTSTRDVVTKMALEVIYGDTDSIMVNTNCLDYGQVMQIGVKIKQEVNKLYHQIELDIDSVFKYLLLLKKKKYAAVTLTKSTSGQLVTAQEYKGLDLVRRDWSQLAAEASKFILNCIFKNCSLDERIKNIQVHLRKLREDLEHGKVPLRLLIITKQLNKDPKMYADNLQLPHVKVAHRYNKKGGKLLKAGDTVSYVICEDGTGNSHVQRAYHVDELKNNELKIDVKYYLAQQIHPVVTRLCEPLEEIDAYELATCLGLDNTSLKKAKNNNHMYNNVWSKEIVFKNVQFFSFKCISCKSVNVVKDAHKTSFLEKCTNLNCSVRPVDYLTSVQNQLIRNIRMYIAKYHENKFKCEDLSCLRETIDISLRSVYKYPICLPCEVKEIHRNYSEEDLHTQLLYYHHLFDLNKHESKYVQIYN</sequence>
<dbReference type="GO" id="GO:0003682">
    <property type="term" value="F:chromatin binding"/>
    <property type="evidence" value="ECO:0007669"/>
    <property type="project" value="TreeGrafter"/>
</dbReference>
<dbReference type="GO" id="GO:0003887">
    <property type="term" value="F:DNA-directed DNA polymerase activity"/>
    <property type="evidence" value="ECO:0007669"/>
    <property type="project" value="UniProtKB-KW"/>
</dbReference>